<feature type="transmembrane region" description="Helical" evidence="1">
    <location>
        <begin position="223"/>
        <end position="245"/>
    </location>
</feature>
<name>E4X1L9_OIKDI</name>
<feature type="transmembrane region" description="Helical" evidence="1">
    <location>
        <begin position="86"/>
        <end position="105"/>
    </location>
</feature>
<dbReference type="Proteomes" id="UP000001307">
    <property type="component" value="Unassembled WGS sequence"/>
</dbReference>
<feature type="transmembrane region" description="Helical" evidence="1">
    <location>
        <begin position="126"/>
        <end position="148"/>
    </location>
</feature>
<evidence type="ECO:0000313" key="3">
    <source>
        <dbReference type="Proteomes" id="UP000001307"/>
    </source>
</evidence>
<organism evidence="2">
    <name type="scientific">Oikopleura dioica</name>
    <name type="common">Tunicate</name>
    <dbReference type="NCBI Taxonomy" id="34765"/>
    <lineage>
        <taxon>Eukaryota</taxon>
        <taxon>Metazoa</taxon>
        <taxon>Chordata</taxon>
        <taxon>Tunicata</taxon>
        <taxon>Appendicularia</taxon>
        <taxon>Copelata</taxon>
        <taxon>Oikopleuridae</taxon>
        <taxon>Oikopleura</taxon>
    </lineage>
</organism>
<feature type="transmembrane region" description="Helical" evidence="1">
    <location>
        <begin position="186"/>
        <end position="203"/>
    </location>
</feature>
<dbReference type="InParanoid" id="E4X1L9"/>
<feature type="transmembrane region" description="Helical" evidence="1">
    <location>
        <begin position="19"/>
        <end position="39"/>
    </location>
</feature>
<keyword evidence="1" id="KW-0472">Membrane</keyword>
<reference evidence="2" key="1">
    <citation type="journal article" date="2010" name="Science">
        <title>Plasticity of animal genome architecture unmasked by rapid evolution of a pelagic tunicate.</title>
        <authorList>
            <person name="Denoeud F."/>
            <person name="Henriet S."/>
            <person name="Mungpakdee S."/>
            <person name="Aury J.M."/>
            <person name="Da Silva C."/>
            <person name="Brinkmann H."/>
            <person name="Mikhaleva J."/>
            <person name="Olsen L.C."/>
            <person name="Jubin C."/>
            <person name="Canestro C."/>
            <person name="Bouquet J.M."/>
            <person name="Danks G."/>
            <person name="Poulain J."/>
            <person name="Campsteijn C."/>
            <person name="Adamski M."/>
            <person name="Cross I."/>
            <person name="Yadetie F."/>
            <person name="Muffato M."/>
            <person name="Louis A."/>
            <person name="Butcher S."/>
            <person name="Tsagkogeorga G."/>
            <person name="Konrad A."/>
            <person name="Singh S."/>
            <person name="Jensen M.F."/>
            <person name="Cong E.H."/>
            <person name="Eikeseth-Otteraa H."/>
            <person name="Noel B."/>
            <person name="Anthouard V."/>
            <person name="Porcel B.M."/>
            <person name="Kachouri-Lafond R."/>
            <person name="Nishino A."/>
            <person name="Ugolini M."/>
            <person name="Chourrout P."/>
            <person name="Nishida H."/>
            <person name="Aasland R."/>
            <person name="Huzurbazar S."/>
            <person name="Westhof E."/>
            <person name="Delsuc F."/>
            <person name="Lehrach H."/>
            <person name="Reinhardt R."/>
            <person name="Weissenbach J."/>
            <person name="Roy S.W."/>
            <person name="Artiguenave F."/>
            <person name="Postlethwait J.H."/>
            <person name="Manak J.R."/>
            <person name="Thompson E.M."/>
            <person name="Jaillon O."/>
            <person name="Du Pasquier L."/>
            <person name="Boudinot P."/>
            <person name="Liberles D.A."/>
            <person name="Volff J.N."/>
            <person name="Philippe H."/>
            <person name="Lenhard B."/>
            <person name="Roest Crollius H."/>
            <person name="Wincker P."/>
            <person name="Chourrout D."/>
        </authorList>
    </citation>
    <scope>NUCLEOTIDE SEQUENCE [LARGE SCALE GENOMIC DNA]</scope>
</reference>
<evidence type="ECO:0000256" key="1">
    <source>
        <dbReference type="SAM" id="Phobius"/>
    </source>
</evidence>
<feature type="non-terminal residue" evidence="2">
    <location>
        <position position="1"/>
    </location>
</feature>
<gene>
    <name evidence="2" type="ORF">GSOID_T00015767001</name>
</gene>
<keyword evidence="3" id="KW-1185">Reference proteome</keyword>
<dbReference type="AlphaFoldDB" id="E4X1L9"/>
<keyword evidence="1" id="KW-1133">Transmembrane helix</keyword>
<sequence length="265" mass="30481">PDAQGTTVLENKSITFKQYLPYLFHPVNIALMIWDYFGFFRSYTFIGWMVPWLNHGFHSHVVACTGNVTCIEGIQDLKSATMDSLGILQVVSPILPLLLMAKLKWNVSRYPKSYPLPQLRENINTLKTRGIVIMILAFSMTIIMWFPIPVASSGYSTFALILWILHLTFINLWYITFLSNFAPPQMIPLLFSFKFISFPIYYLNTPLYSTIIAENDADIDFTISSAILLTIVLASSTVLIYFYVFTKKFMREKERAFLYVSNPTV</sequence>
<proteinExistence type="predicted"/>
<dbReference type="EMBL" id="FN653021">
    <property type="protein sequence ID" value="CBY23336.1"/>
    <property type="molecule type" value="Genomic_DNA"/>
</dbReference>
<keyword evidence="1" id="KW-0812">Transmembrane</keyword>
<feature type="transmembrane region" description="Helical" evidence="1">
    <location>
        <begin position="154"/>
        <end position="174"/>
    </location>
</feature>
<accession>E4X1L9</accession>
<evidence type="ECO:0000313" key="2">
    <source>
        <dbReference type="EMBL" id="CBY23336.1"/>
    </source>
</evidence>
<protein>
    <submittedName>
        <fullName evidence="2">Uncharacterized protein</fullName>
    </submittedName>
</protein>